<dbReference type="EMBL" id="VSRR010001159">
    <property type="protein sequence ID" value="MPC23045.1"/>
    <property type="molecule type" value="Genomic_DNA"/>
</dbReference>
<evidence type="ECO:0000313" key="1">
    <source>
        <dbReference type="EMBL" id="MPC23045.1"/>
    </source>
</evidence>
<protein>
    <submittedName>
        <fullName evidence="1">Uncharacterized protein</fullName>
    </submittedName>
</protein>
<keyword evidence="2" id="KW-1185">Reference proteome</keyword>
<accession>A0A5B7DPA5</accession>
<evidence type="ECO:0000313" key="2">
    <source>
        <dbReference type="Proteomes" id="UP000324222"/>
    </source>
</evidence>
<reference evidence="1 2" key="1">
    <citation type="submission" date="2019-05" db="EMBL/GenBank/DDBJ databases">
        <title>Another draft genome of Portunus trituberculatus and its Hox gene families provides insights of decapod evolution.</title>
        <authorList>
            <person name="Jeong J.-H."/>
            <person name="Song I."/>
            <person name="Kim S."/>
            <person name="Choi T."/>
            <person name="Kim D."/>
            <person name="Ryu S."/>
            <person name="Kim W."/>
        </authorList>
    </citation>
    <scope>NUCLEOTIDE SEQUENCE [LARGE SCALE GENOMIC DNA]</scope>
    <source>
        <tissue evidence="1">Muscle</tissue>
    </source>
</reference>
<dbReference type="AlphaFoldDB" id="A0A5B7DPA5"/>
<sequence>MSVHTLEEVVSARSVHSFKGKLDVCRYGDGATQV</sequence>
<proteinExistence type="predicted"/>
<dbReference type="Proteomes" id="UP000324222">
    <property type="component" value="Unassembled WGS sequence"/>
</dbReference>
<organism evidence="1 2">
    <name type="scientific">Portunus trituberculatus</name>
    <name type="common">Swimming crab</name>
    <name type="synonym">Neptunus trituberculatus</name>
    <dbReference type="NCBI Taxonomy" id="210409"/>
    <lineage>
        <taxon>Eukaryota</taxon>
        <taxon>Metazoa</taxon>
        <taxon>Ecdysozoa</taxon>
        <taxon>Arthropoda</taxon>
        <taxon>Crustacea</taxon>
        <taxon>Multicrustacea</taxon>
        <taxon>Malacostraca</taxon>
        <taxon>Eumalacostraca</taxon>
        <taxon>Eucarida</taxon>
        <taxon>Decapoda</taxon>
        <taxon>Pleocyemata</taxon>
        <taxon>Brachyura</taxon>
        <taxon>Eubrachyura</taxon>
        <taxon>Portunoidea</taxon>
        <taxon>Portunidae</taxon>
        <taxon>Portuninae</taxon>
        <taxon>Portunus</taxon>
    </lineage>
</organism>
<name>A0A5B7DPA5_PORTR</name>
<gene>
    <name evidence="1" type="ORF">E2C01_016082</name>
</gene>
<comment type="caution">
    <text evidence="1">The sequence shown here is derived from an EMBL/GenBank/DDBJ whole genome shotgun (WGS) entry which is preliminary data.</text>
</comment>